<keyword evidence="6" id="KW-0694">RNA-binding</keyword>
<name>A0A182CXH6_BLAVI</name>
<dbReference type="EMBL" id="AP014854">
    <property type="protein sequence ID" value="BAR97814.1"/>
    <property type="molecule type" value="Genomic_DNA"/>
</dbReference>
<evidence type="ECO:0000256" key="5">
    <source>
        <dbReference type="ARBA" id="ARBA00022801"/>
    </source>
</evidence>
<sequence>MGIDSRDIIRLLEQDGWIYVGATGSHYHFRHPAKPGKVTVPHPRKDLHPKTARSIFRMAGLKEPR</sequence>
<evidence type="ECO:0000256" key="6">
    <source>
        <dbReference type="ARBA" id="ARBA00022884"/>
    </source>
</evidence>
<evidence type="ECO:0000256" key="2">
    <source>
        <dbReference type="ARBA" id="ARBA00022649"/>
    </source>
</evidence>
<dbReference type="GO" id="GO:0016787">
    <property type="term" value="F:hydrolase activity"/>
    <property type="evidence" value="ECO:0007669"/>
    <property type="project" value="UniProtKB-KW"/>
</dbReference>
<keyword evidence="3" id="KW-0540">Nuclease</keyword>
<dbReference type="PATRIC" id="fig|1079.6.peg.1135"/>
<dbReference type="InterPro" id="IPR038570">
    <property type="entry name" value="HicA_sf"/>
</dbReference>
<evidence type="ECO:0000313" key="8">
    <source>
        <dbReference type="EMBL" id="BAR97814.1"/>
    </source>
</evidence>
<keyword evidence="7" id="KW-0346">Stress response</keyword>
<protein>
    <recommendedName>
        <fullName evidence="9">Type II toxin-antitoxin system HicA family toxin</fullName>
    </recommendedName>
</protein>
<dbReference type="GO" id="GO:0004519">
    <property type="term" value="F:endonuclease activity"/>
    <property type="evidence" value="ECO:0007669"/>
    <property type="project" value="UniProtKB-KW"/>
</dbReference>
<evidence type="ECO:0000256" key="4">
    <source>
        <dbReference type="ARBA" id="ARBA00022759"/>
    </source>
</evidence>
<keyword evidence="5" id="KW-0378">Hydrolase</keyword>
<organism evidence="8">
    <name type="scientific">Blastochloris viridis</name>
    <name type="common">Rhodopseudomonas viridis</name>
    <dbReference type="NCBI Taxonomy" id="1079"/>
    <lineage>
        <taxon>Bacteria</taxon>
        <taxon>Pseudomonadati</taxon>
        <taxon>Pseudomonadota</taxon>
        <taxon>Alphaproteobacteria</taxon>
        <taxon>Hyphomicrobiales</taxon>
        <taxon>Blastochloridaceae</taxon>
        <taxon>Blastochloris</taxon>
    </lineage>
</organism>
<dbReference type="GO" id="GO:0003729">
    <property type="term" value="F:mRNA binding"/>
    <property type="evidence" value="ECO:0007669"/>
    <property type="project" value="InterPro"/>
</dbReference>
<evidence type="ECO:0000256" key="3">
    <source>
        <dbReference type="ARBA" id="ARBA00022722"/>
    </source>
</evidence>
<gene>
    <name evidence="8" type="ORF">BV133_221</name>
</gene>
<proteinExistence type="inferred from homology"/>
<comment type="similarity">
    <text evidence="1">Belongs to the HicA mRNA interferase family.</text>
</comment>
<dbReference type="AlphaFoldDB" id="A0A182CXH6"/>
<dbReference type="Gene3D" id="3.30.920.30">
    <property type="entry name" value="Hypothetical protein"/>
    <property type="match status" value="1"/>
</dbReference>
<keyword evidence="4" id="KW-0255">Endonuclease</keyword>
<reference evidence="8" key="1">
    <citation type="journal article" date="2015" name="Genome Announc.">
        <title>Complete Genome Sequence of the Bacteriochlorophyll b-Producing Photosynthetic Bacterium Blastochloris viridis.</title>
        <authorList>
            <person name="Tsukatani Y."/>
            <person name="Hirose Y."/>
            <person name="Harada J."/>
            <person name="Misawa N."/>
            <person name="Mori K."/>
            <person name="Inoue K."/>
            <person name="Tamiaki H."/>
        </authorList>
    </citation>
    <scope>NUCLEOTIDE SEQUENCE [LARGE SCALE GENOMIC DNA]</scope>
    <source>
        <strain evidence="8">DSM 133</strain>
    </source>
</reference>
<keyword evidence="2" id="KW-1277">Toxin-antitoxin system</keyword>
<evidence type="ECO:0000256" key="1">
    <source>
        <dbReference type="ARBA" id="ARBA00006620"/>
    </source>
</evidence>
<evidence type="ECO:0000256" key="7">
    <source>
        <dbReference type="ARBA" id="ARBA00023016"/>
    </source>
</evidence>
<dbReference type="KEGG" id="bvr:BVIR_1095"/>
<dbReference type="SUPFAM" id="SSF54786">
    <property type="entry name" value="YcfA/nrd intein domain"/>
    <property type="match status" value="1"/>
</dbReference>
<accession>A0A182CXH6</accession>
<dbReference type="Pfam" id="PF07927">
    <property type="entry name" value="HicA_toxin"/>
    <property type="match status" value="1"/>
</dbReference>
<dbReference type="InterPro" id="IPR012933">
    <property type="entry name" value="HicA_mRNA_interferase"/>
</dbReference>
<evidence type="ECO:0008006" key="9">
    <source>
        <dbReference type="Google" id="ProtNLM"/>
    </source>
</evidence>